<protein>
    <recommendedName>
        <fullName evidence="1">DUF5672 domain-containing protein</fullName>
    </recommendedName>
</protein>
<proteinExistence type="predicted"/>
<feature type="domain" description="DUF5672" evidence="1">
    <location>
        <begin position="55"/>
        <end position="247"/>
    </location>
</feature>
<accession>A0ABQ1UKW6</accession>
<name>A0ABQ1UKW6_9BACT</name>
<keyword evidence="3" id="KW-1185">Reference proteome</keyword>
<evidence type="ECO:0000313" key="2">
    <source>
        <dbReference type="EMBL" id="GGF20542.1"/>
    </source>
</evidence>
<dbReference type="Pfam" id="PF18922">
    <property type="entry name" value="DUF5672"/>
    <property type="match status" value="1"/>
</dbReference>
<dbReference type="InterPro" id="IPR043729">
    <property type="entry name" value="DUF5672"/>
</dbReference>
<sequence length="268" mass="30689">MNKVCVVIPVHKPVPSAYELISLQQCFRILGTRPIKIVAPSGLDLANYKAAVADLDVIYIDPKWQSSLLGYNKLKLSKYFYNLFSGYEFLLTYELDAFIFNDSLDYWCAKGYDYIGAPWFEGFDFPTPDAKIIGVGNSGFSLRKISSAKRMLSSIYYEESNAPLYGRRALLKAKLDRAINWLKSKTGENPTVQSSGLYEDIFFSKVAPEFSKKFIVAPVEDAIKFSFEVQPEVLFKVNSNVLPMGCHAWWKYNLDFWRPFIKNFGYKL</sequence>
<evidence type="ECO:0000259" key="1">
    <source>
        <dbReference type="Pfam" id="PF18922"/>
    </source>
</evidence>
<reference evidence="3" key="1">
    <citation type="journal article" date="2019" name="Int. J. Syst. Evol. Microbiol.">
        <title>The Global Catalogue of Microorganisms (GCM) 10K type strain sequencing project: providing services to taxonomists for standard genome sequencing and annotation.</title>
        <authorList>
            <consortium name="The Broad Institute Genomics Platform"/>
            <consortium name="The Broad Institute Genome Sequencing Center for Infectious Disease"/>
            <person name="Wu L."/>
            <person name="Ma J."/>
        </authorList>
    </citation>
    <scope>NUCLEOTIDE SEQUENCE [LARGE SCALE GENOMIC DNA]</scope>
    <source>
        <strain evidence="3">CGMCC 1.15197</strain>
    </source>
</reference>
<gene>
    <name evidence="2" type="ORF">GCM10011383_35230</name>
</gene>
<comment type="caution">
    <text evidence="2">The sequence shown here is derived from an EMBL/GenBank/DDBJ whole genome shotgun (WGS) entry which is preliminary data.</text>
</comment>
<dbReference type="Proteomes" id="UP000632273">
    <property type="component" value="Unassembled WGS sequence"/>
</dbReference>
<evidence type="ECO:0000313" key="3">
    <source>
        <dbReference type="Proteomes" id="UP000632273"/>
    </source>
</evidence>
<dbReference type="EMBL" id="BMHT01000006">
    <property type="protein sequence ID" value="GGF20542.1"/>
    <property type="molecule type" value="Genomic_DNA"/>
</dbReference>
<organism evidence="2 3">
    <name type="scientific">Hymenobacter cavernae</name>
    <dbReference type="NCBI Taxonomy" id="2044852"/>
    <lineage>
        <taxon>Bacteria</taxon>
        <taxon>Pseudomonadati</taxon>
        <taxon>Bacteroidota</taxon>
        <taxon>Cytophagia</taxon>
        <taxon>Cytophagales</taxon>
        <taxon>Hymenobacteraceae</taxon>
        <taxon>Hymenobacter</taxon>
    </lineage>
</organism>
<dbReference type="RefSeq" id="WP_188815342.1">
    <property type="nucleotide sequence ID" value="NZ_BMHT01000006.1"/>
</dbReference>